<dbReference type="AlphaFoldDB" id="A0A2P6MB70"/>
<organism evidence="3 4">
    <name type="scientific">Arenimonas caeni</name>
    <dbReference type="NCBI Taxonomy" id="2058085"/>
    <lineage>
        <taxon>Bacteria</taxon>
        <taxon>Pseudomonadati</taxon>
        <taxon>Pseudomonadota</taxon>
        <taxon>Gammaproteobacteria</taxon>
        <taxon>Lysobacterales</taxon>
        <taxon>Lysobacteraceae</taxon>
        <taxon>Arenimonas</taxon>
    </lineage>
</organism>
<keyword evidence="4" id="KW-1185">Reference proteome</keyword>
<comment type="caution">
    <text evidence="3">The sequence shown here is derived from an EMBL/GenBank/DDBJ whole genome shotgun (WGS) entry which is preliminary data.</text>
</comment>
<feature type="compositionally biased region" description="Low complexity" evidence="1">
    <location>
        <begin position="24"/>
        <end position="38"/>
    </location>
</feature>
<dbReference type="Proteomes" id="UP000241736">
    <property type="component" value="Unassembled WGS sequence"/>
</dbReference>
<protein>
    <recommendedName>
        <fullName evidence="5">Secreted protein</fullName>
    </recommendedName>
</protein>
<evidence type="ECO:0000313" key="4">
    <source>
        <dbReference type="Proteomes" id="UP000241736"/>
    </source>
</evidence>
<feature type="region of interest" description="Disordered" evidence="1">
    <location>
        <begin position="24"/>
        <end position="54"/>
    </location>
</feature>
<dbReference type="EMBL" id="PVLF01000003">
    <property type="protein sequence ID" value="PRH83212.1"/>
    <property type="molecule type" value="Genomic_DNA"/>
</dbReference>
<feature type="chain" id="PRO_5015186086" description="Secreted protein" evidence="2">
    <location>
        <begin position="27"/>
        <end position="115"/>
    </location>
</feature>
<gene>
    <name evidence="3" type="ORF">C6N40_03365</name>
</gene>
<sequence>MPLSRLLTNVLLVLALVAGGPLPAFAADPGTPAPATAPCHDSDGPPPAAADADAGADCCGGEPGYCGCDCLQHAAAAPQRLHRQAHPPPSLLLATVSGSARPQRPASPDTRPPIA</sequence>
<evidence type="ECO:0000256" key="2">
    <source>
        <dbReference type="SAM" id="SignalP"/>
    </source>
</evidence>
<evidence type="ECO:0000313" key="3">
    <source>
        <dbReference type="EMBL" id="PRH83212.1"/>
    </source>
</evidence>
<feature type="signal peptide" evidence="2">
    <location>
        <begin position="1"/>
        <end position="26"/>
    </location>
</feature>
<keyword evidence="2" id="KW-0732">Signal</keyword>
<reference evidence="3 4" key="1">
    <citation type="submission" date="2018-03" db="EMBL/GenBank/DDBJ databases">
        <title>Arenimonas caeni sp. nov., isolated from activated sludge.</title>
        <authorList>
            <person name="Liu H."/>
        </authorList>
    </citation>
    <scope>NUCLEOTIDE SEQUENCE [LARGE SCALE GENOMIC DNA]</scope>
    <source>
        <strain evidence="4">z29</strain>
    </source>
</reference>
<accession>A0A2P6MB70</accession>
<proteinExistence type="predicted"/>
<feature type="region of interest" description="Disordered" evidence="1">
    <location>
        <begin position="77"/>
        <end position="115"/>
    </location>
</feature>
<evidence type="ECO:0008006" key="5">
    <source>
        <dbReference type="Google" id="ProtNLM"/>
    </source>
</evidence>
<dbReference type="RefSeq" id="WP_106989595.1">
    <property type="nucleotide sequence ID" value="NZ_KZ679085.1"/>
</dbReference>
<name>A0A2P6MB70_9GAMM</name>
<evidence type="ECO:0000256" key="1">
    <source>
        <dbReference type="SAM" id="MobiDB-lite"/>
    </source>
</evidence>